<evidence type="ECO:0000313" key="2">
    <source>
        <dbReference type="Proteomes" id="UP000252189"/>
    </source>
</evidence>
<evidence type="ECO:0000313" key="1">
    <source>
        <dbReference type="EMBL" id="RCU44231.1"/>
    </source>
</evidence>
<gene>
    <name evidence="1" type="ORF">DU504_15665</name>
</gene>
<keyword evidence="2" id="KW-1185">Reference proteome</keyword>
<dbReference type="RefSeq" id="WP_114450405.1">
    <property type="nucleotide sequence ID" value="NZ_QPHM01000003.1"/>
</dbReference>
<dbReference type="Proteomes" id="UP000252189">
    <property type="component" value="Unassembled WGS sequence"/>
</dbReference>
<proteinExistence type="predicted"/>
<name>A0A368N3W7_9EURY</name>
<reference evidence="1 2" key="1">
    <citation type="submission" date="2018-07" db="EMBL/GenBank/DDBJ databases">
        <title>Genome sequences of Haloplanus salinus JCM 18368T.</title>
        <authorList>
            <person name="Kim Y.B."/>
            <person name="Roh S.W."/>
        </authorList>
    </citation>
    <scope>NUCLEOTIDE SEQUENCE [LARGE SCALE GENOMIC DNA]</scope>
    <source>
        <strain evidence="1 2">JCM 18368</strain>
    </source>
</reference>
<protein>
    <submittedName>
        <fullName evidence="1">Uncharacterized protein</fullName>
    </submittedName>
</protein>
<dbReference type="EMBL" id="QPHM01000003">
    <property type="protein sequence ID" value="RCU44231.1"/>
    <property type="molecule type" value="Genomic_DNA"/>
</dbReference>
<dbReference type="AlphaFoldDB" id="A0A368N3W7"/>
<accession>A0A368N3W7</accession>
<organism evidence="1 2">
    <name type="scientific">Haloplanus salinus</name>
    <dbReference type="NCBI Taxonomy" id="1126245"/>
    <lineage>
        <taxon>Archaea</taxon>
        <taxon>Methanobacteriati</taxon>
        <taxon>Methanobacteriota</taxon>
        <taxon>Stenosarchaea group</taxon>
        <taxon>Halobacteria</taxon>
        <taxon>Halobacteriales</taxon>
        <taxon>Haloferacaceae</taxon>
        <taxon>Haloplanus</taxon>
    </lineage>
</organism>
<comment type="caution">
    <text evidence="1">The sequence shown here is derived from an EMBL/GenBank/DDBJ whole genome shotgun (WGS) entry which is preliminary data.</text>
</comment>
<sequence>MARKLREVKNRKVCAGTKTRANTKYSLSQFEDRLKQHAGRDLQSTANCHGLQRLAKRGGGEHTDYTGSRSLFCQNI</sequence>